<name>D5Q657_CLODI</name>
<evidence type="ECO:0000256" key="4">
    <source>
        <dbReference type="ARBA" id="ARBA00022989"/>
    </source>
</evidence>
<proteinExistence type="predicted"/>
<protein>
    <submittedName>
        <fullName evidence="7">Oligopeptide transporter, OPT family</fullName>
    </submittedName>
</protein>
<accession>D5Q657</accession>
<feature type="transmembrane region" description="Helical" evidence="6">
    <location>
        <begin position="525"/>
        <end position="543"/>
    </location>
</feature>
<dbReference type="HOGENOM" id="CLU_018238_0_0_9"/>
<sequence>MYICYNIYKLKRGENFMNKKLPKGAYGEVSGKDYVPYITDKSRTGGNVAVLIIGIILAAIFAASTTYSGMKAGLTVAAGIPGAIIGSAFVGAFARSKGILGKNLIQGMSSGGESVASGFIFVLPAVILIGSQITFLEGLAVGVGGVLFGIGVAAIVHNYLIVEEHGKLMYPESMAISETLVASEAGGDSIKYMGIGFVISGFITVLTGSFLNVANNVMSLVGSKFYKWKFDIEVNPLLLGIGFIVGLEVSLTMFAGSILSNFGIAPLIGYFTDMAKDGAMVWNNPAMPLNQMDVGAISSSYVKYIGAGMMLCGGIIGAIKLIPTIIASIKETLKAKSSTGEGEEGSSIQMILLLGGVVIGFLAAFLISGGNIVMAIIGAIISLLLSLLFVIVAGRLTGTIGTSNLPVSGMTIASLVIVTLVFVIMGWTDLEANKSLLLFGSFIVVAIAIAGGYTQSQKVTYIIGGSKNEMQRYFTIASIVGVIVVVGVILLLSDQLRATGDNVQFALPQANLMSTLTSGIMSGSLPWVMIIVGVFMAIVLYALNLPIMTIAIGFYLPIATTSIILVGALIRLFVELVSKTEKEKEVKVSNGISLSSGLVAGGSIIGLIGIILQVTGVVTPKVPSGFAATNSMAIALLVVLVVLTALPIILSKVKNNEQE</sequence>
<dbReference type="Proteomes" id="UP000003227">
    <property type="component" value="Unassembled WGS sequence"/>
</dbReference>
<feature type="transmembrane region" description="Helical" evidence="6">
    <location>
        <begin position="436"/>
        <end position="453"/>
    </location>
</feature>
<comment type="subcellular location">
    <subcellularLocation>
        <location evidence="1">Membrane</location>
        <topology evidence="1">Multi-pass membrane protein</topology>
    </subcellularLocation>
</comment>
<keyword evidence="4 6" id="KW-1133">Transmembrane helix</keyword>
<dbReference type="AlphaFoldDB" id="D5Q657"/>
<dbReference type="PANTHER" id="PTHR31645:SF0">
    <property type="entry name" value="OLIGOPEPTIDE TRANSPORTER YGL114W-RELATED"/>
    <property type="match status" value="1"/>
</dbReference>
<dbReference type="InterPro" id="IPR004813">
    <property type="entry name" value="OPT"/>
</dbReference>
<gene>
    <name evidence="7" type="ORF">HMPREF0220_2389</name>
</gene>
<feature type="transmembrane region" description="Helical" evidence="6">
    <location>
        <begin position="473"/>
        <end position="492"/>
    </location>
</feature>
<evidence type="ECO:0000313" key="7">
    <source>
        <dbReference type="EMBL" id="EFH06679.1"/>
    </source>
</evidence>
<evidence type="ECO:0000313" key="8">
    <source>
        <dbReference type="Proteomes" id="UP000003227"/>
    </source>
</evidence>
<keyword evidence="2" id="KW-0813">Transport</keyword>
<feature type="transmembrane region" description="Helical" evidence="6">
    <location>
        <begin position="115"/>
        <end position="133"/>
    </location>
</feature>
<dbReference type="InterPro" id="IPR045035">
    <property type="entry name" value="YSL-like"/>
</dbReference>
<dbReference type="NCBIfam" id="TIGR00733">
    <property type="entry name" value="OPT family oligopeptide transporter"/>
    <property type="match status" value="1"/>
</dbReference>
<feature type="transmembrane region" description="Helical" evidence="6">
    <location>
        <begin position="591"/>
        <end position="612"/>
    </location>
</feature>
<feature type="transmembrane region" description="Helical" evidence="6">
    <location>
        <begin position="405"/>
        <end position="424"/>
    </location>
</feature>
<dbReference type="PANTHER" id="PTHR31645">
    <property type="entry name" value="OLIGOPEPTIDE TRANSPORTER YGL114W-RELATED"/>
    <property type="match status" value="1"/>
</dbReference>
<feature type="transmembrane region" description="Helical" evidence="6">
    <location>
        <begin position="549"/>
        <end position="570"/>
    </location>
</feature>
<feature type="transmembrane region" description="Helical" evidence="6">
    <location>
        <begin position="192"/>
        <end position="214"/>
    </location>
</feature>
<feature type="transmembrane region" description="Helical" evidence="6">
    <location>
        <begin position="301"/>
        <end position="326"/>
    </location>
</feature>
<feature type="transmembrane region" description="Helical" evidence="6">
    <location>
        <begin position="139"/>
        <end position="161"/>
    </location>
</feature>
<feature type="transmembrane region" description="Helical" evidence="6">
    <location>
        <begin position="73"/>
        <end position="94"/>
    </location>
</feature>
<evidence type="ECO:0000256" key="5">
    <source>
        <dbReference type="ARBA" id="ARBA00023136"/>
    </source>
</evidence>
<reference evidence="7 8" key="1">
    <citation type="submission" date="2010-05" db="EMBL/GenBank/DDBJ databases">
        <authorList>
            <person name="Qin X."/>
            <person name="Bachman B."/>
            <person name="Battles P."/>
            <person name="Bell A."/>
            <person name="Bess C."/>
            <person name="Bickham C."/>
            <person name="Chaboub L."/>
            <person name="Chen D."/>
            <person name="Coyle M."/>
            <person name="Deiros D.R."/>
            <person name="Dinh H."/>
            <person name="Forbes L."/>
            <person name="Fowler G."/>
            <person name="Francisco L."/>
            <person name="Fu Q."/>
            <person name="Gubbala S."/>
            <person name="Hale W."/>
            <person name="Han Y."/>
            <person name="Hemphill L."/>
            <person name="Highlander S.K."/>
            <person name="Hirani K."/>
            <person name="Hogues M."/>
            <person name="Jackson L."/>
            <person name="Jakkamsetti A."/>
            <person name="Javaid M."/>
            <person name="Jiang H."/>
            <person name="Korchina V."/>
            <person name="Kovar C."/>
            <person name="Lara F."/>
            <person name="Lee S."/>
            <person name="Mata R."/>
            <person name="Mathew T."/>
            <person name="Moen C."/>
            <person name="Morales K."/>
            <person name="Munidasa M."/>
            <person name="Nazareth L."/>
            <person name="Ngo R."/>
            <person name="Nguyen L."/>
            <person name="Okwuonu G."/>
            <person name="Ongeri F."/>
            <person name="Patil S."/>
            <person name="Petrosino J."/>
            <person name="Pham C."/>
            <person name="Pham P."/>
            <person name="Pu L.-L."/>
            <person name="Puazo M."/>
            <person name="Raj R."/>
            <person name="Reid J."/>
            <person name="Rouhana J."/>
            <person name="Saada N."/>
            <person name="Shang Y."/>
            <person name="Simmons D."/>
            <person name="Thornton R."/>
            <person name="Warren J."/>
            <person name="Weissenberger G."/>
            <person name="Zhang J."/>
            <person name="Zhang L."/>
            <person name="Zhou C."/>
            <person name="Zhu D."/>
            <person name="Muzny D."/>
            <person name="Worley K."/>
            <person name="Gibbs R."/>
        </authorList>
    </citation>
    <scope>NUCLEOTIDE SEQUENCE [LARGE SCALE GENOMIC DNA]</scope>
    <source>
        <strain evidence="7 8">NAP08</strain>
    </source>
</reference>
<dbReference type="GO" id="GO:0035673">
    <property type="term" value="F:oligopeptide transmembrane transporter activity"/>
    <property type="evidence" value="ECO:0007669"/>
    <property type="project" value="InterPro"/>
</dbReference>
<dbReference type="InterPro" id="IPR004814">
    <property type="entry name" value="Oligopep_transpt"/>
</dbReference>
<dbReference type="GO" id="GO:0016020">
    <property type="term" value="C:membrane"/>
    <property type="evidence" value="ECO:0007669"/>
    <property type="project" value="UniProtKB-SubCell"/>
</dbReference>
<feature type="transmembrane region" description="Helical" evidence="6">
    <location>
        <begin position="346"/>
        <end position="367"/>
    </location>
</feature>
<evidence type="ECO:0000256" key="3">
    <source>
        <dbReference type="ARBA" id="ARBA00022692"/>
    </source>
</evidence>
<keyword evidence="3 6" id="KW-0812">Transmembrane</keyword>
<dbReference type="EMBL" id="ADNX01000054">
    <property type="protein sequence ID" value="EFH06679.1"/>
    <property type="molecule type" value="Genomic_DNA"/>
</dbReference>
<evidence type="ECO:0000256" key="1">
    <source>
        <dbReference type="ARBA" id="ARBA00004141"/>
    </source>
</evidence>
<keyword evidence="5 6" id="KW-0472">Membrane</keyword>
<comment type="caution">
    <text evidence="7">The sequence shown here is derived from an EMBL/GenBank/DDBJ whole genome shotgun (WGS) entry which is preliminary data.</text>
</comment>
<organism evidence="7 8">
    <name type="scientific">Clostridioides difficile NAP08</name>
    <dbReference type="NCBI Taxonomy" id="525259"/>
    <lineage>
        <taxon>Bacteria</taxon>
        <taxon>Bacillati</taxon>
        <taxon>Bacillota</taxon>
        <taxon>Clostridia</taxon>
        <taxon>Peptostreptococcales</taxon>
        <taxon>Peptostreptococcaceae</taxon>
        <taxon>Clostridioides</taxon>
    </lineage>
</organism>
<feature type="transmembrane region" description="Helical" evidence="6">
    <location>
        <begin position="372"/>
        <end position="393"/>
    </location>
</feature>
<feature type="transmembrane region" description="Helical" evidence="6">
    <location>
        <begin position="48"/>
        <end position="67"/>
    </location>
</feature>
<evidence type="ECO:0000256" key="2">
    <source>
        <dbReference type="ARBA" id="ARBA00022448"/>
    </source>
</evidence>
<feature type="transmembrane region" description="Helical" evidence="6">
    <location>
        <begin position="632"/>
        <end position="650"/>
    </location>
</feature>
<dbReference type="Pfam" id="PF03169">
    <property type="entry name" value="OPT"/>
    <property type="match status" value="1"/>
</dbReference>
<evidence type="ECO:0000256" key="6">
    <source>
        <dbReference type="SAM" id="Phobius"/>
    </source>
</evidence>